<dbReference type="Proteomes" id="UP000887566">
    <property type="component" value="Unplaced"/>
</dbReference>
<dbReference type="WBParaSite" id="PSAMB.scaffold3218size19219.g20719.t1">
    <property type="protein sequence ID" value="PSAMB.scaffold3218size19219.g20719.t1"/>
    <property type="gene ID" value="PSAMB.scaffold3218size19219.g20719"/>
</dbReference>
<proteinExistence type="predicted"/>
<evidence type="ECO:0000256" key="1">
    <source>
        <dbReference type="SAM" id="SignalP"/>
    </source>
</evidence>
<name>A0A914W5Y4_9BILA</name>
<accession>A0A914W5Y4</accession>
<feature type="chain" id="PRO_5037041630" evidence="1">
    <location>
        <begin position="25"/>
        <end position="249"/>
    </location>
</feature>
<organism evidence="2 3">
    <name type="scientific">Plectus sambesii</name>
    <dbReference type="NCBI Taxonomy" id="2011161"/>
    <lineage>
        <taxon>Eukaryota</taxon>
        <taxon>Metazoa</taxon>
        <taxon>Ecdysozoa</taxon>
        <taxon>Nematoda</taxon>
        <taxon>Chromadorea</taxon>
        <taxon>Plectida</taxon>
        <taxon>Plectina</taxon>
        <taxon>Plectoidea</taxon>
        <taxon>Plectidae</taxon>
        <taxon>Plectus</taxon>
    </lineage>
</organism>
<reference evidence="3" key="1">
    <citation type="submission" date="2022-11" db="UniProtKB">
        <authorList>
            <consortium name="WormBaseParasite"/>
        </authorList>
    </citation>
    <scope>IDENTIFICATION</scope>
</reference>
<protein>
    <submittedName>
        <fullName evidence="3">Uncharacterized protein</fullName>
    </submittedName>
</protein>
<feature type="signal peptide" evidence="1">
    <location>
        <begin position="1"/>
        <end position="24"/>
    </location>
</feature>
<evidence type="ECO:0000313" key="3">
    <source>
        <dbReference type="WBParaSite" id="PSAMB.scaffold3218size19219.g20719.t1"/>
    </source>
</evidence>
<evidence type="ECO:0000313" key="2">
    <source>
        <dbReference type="Proteomes" id="UP000887566"/>
    </source>
</evidence>
<keyword evidence="2" id="KW-1185">Reference proteome</keyword>
<sequence>MTSILSATFVTLLLLLSLATCTAAADNDPFIDLIQQAKRSLANGRWGLRPGKRSADTEMLLSTGDGLACDGRSTNLIQMELAHLMDKVLLYASHLRNCKESSMTALLTEMDDSDDAAQALSDSSYTANAAATSEDMHTTTCVILLSVIVCALLHLSEANIAIGRTGSKDIGRPGKRSLVLGRPSFRPGKRSLAVGRGKYRPGKRNFPDALICGSKMEEAQRHVAELLGELQIYEQFLTSCYSTDYLERR</sequence>
<keyword evidence="1" id="KW-0732">Signal</keyword>
<dbReference type="AlphaFoldDB" id="A0A914W5Y4"/>